<reference evidence="3 4" key="1">
    <citation type="journal article" date="2013" name="PLoS Genet.">
        <title>Genomic mechanisms accounting for the adaptation to parasitism in nematode-trapping fungi.</title>
        <authorList>
            <person name="Meerupati T."/>
            <person name="Andersson K.M."/>
            <person name="Friman E."/>
            <person name="Kumar D."/>
            <person name="Tunlid A."/>
            <person name="Ahren D."/>
        </authorList>
    </citation>
    <scope>NUCLEOTIDE SEQUENCE [LARGE SCALE GENOMIC DNA]</scope>
    <source>
        <strain evidence="3 4">CBS 200.50</strain>
    </source>
</reference>
<dbReference type="EMBL" id="AQGS01000024">
    <property type="protein sequence ID" value="EPS45032.1"/>
    <property type="molecule type" value="Genomic_DNA"/>
</dbReference>
<evidence type="ECO:0000313" key="3">
    <source>
        <dbReference type="EMBL" id="EPS45032.1"/>
    </source>
</evidence>
<dbReference type="SUPFAM" id="SSF51322">
    <property type="entry name" value="Cyanovirin-N"/>
    <property type="match status" value="1"/>
</dbReference>
<dbReference type="AlphaFoldDB" id="S8CBH9"/>
<keyword evidence="1" id="KW-0732">Signal</keyword>
<feature type="domain" description="Cyanovirin-N" evidence="2">
    <location>
        <begin position="42"/>
        <end position="143"/>
    </location>
</feature>
<dbReference type="OrthoDB" id="2947935at2759"/>
<dbReference type="InterPro" id="IPR011058">
    <property type="entry name" value="Cyanovirin-N"/>
</dbReference>
<evidence type="ECO:0000313" key="4">
    <source>
        <dbReference type="Proteomes" id="UP000015100"/>
    </source>
</evidence>
<organism evidence="3 4">
    <name type="scientific">Dactylellina haptotyla (strain CBS 200.50)</name>
    <name type="common">Nematode-trapping fungus</name>
    <name type="synonym">Monacrosporium haptotylum</name>
    <dbReference type="NCBI Taxonomy" id="1284197"/>
    <lineage>
        <taxon>Eukaryota</taxon>
        <taxon>Fungi</taxon>
        <taxon>Dikarya</taxon>
        <taxon>Ascomycota</taxon>
        <taxon>Pezizomycotina</taxon>
        <taxon>Orbiliomycetes</taxon>
        <taxon>Orbiliales</taxon>
        <taxon>Orbiliaceae</taxon>
        <taxon>Dactylellina</taxon>
    </lineage>
</organism>
<dbReference type="Proteomes" id="UP000015100">
    <property type="component" value="Unassembled WGS sequence"/>
</dbReference>
<feature type="chain" id="PRO_5004549043" description="Cyanovirin-N domain-containing protein" evidence="1">
    <location>
        <begin position="18"/>
        <end position="146"/>
    </location>
</feature>
<dbReference type="InterPro" id="IPR036673">
    <property type="entry name" value="Cyanovirin-N_sf"/>
</dbReference>
<reference evidence="4" key="2">
    <citation type="submission" date="2013-04" db="EMBL/GenBank/DDBJ databases">
        <title>Genomic mechanisms accounting for the adaptation to parasitism in nematode-trapping fungi.</title>
        <authorList>
            <person name="Ahren D.G."/>
        </authorList>
    </citation>
    <scope>NUCLEOTIDE SEQUENCE [LARGE SCALE GENOMIC DNA]</scope>
    <source>
        <strain evidence="4">CBS 200.50</strain>
    </source>
</reference>
<accession>S8CBH9</accession>
<evidence type="ECO:0000256" key="1">
    <source>
        <dbReference type="SAM" id="SignalP"/>
    </source>
</evidence>
<sequence>MKFSYAALLGLVPSTFAASLPASTSQNAEHGITKRGGGAFGSCVSPSFEKRGDQVWMNLNCGDGRGGWHWNHINLNECIGNHDGNLVWQRNGGFGGSCWLDGDATGSKYNHFLYIFCGNGRGGNYMRSIDLDEHLVNRDGYLKCEL</sequence>
<dbReference type="STRING" id="1284197.S8CBH9"/>
<proteinExistence type="predicted"/>
<dbReference type="Gene3D" id="2.30.60.10">
    <property type="entry name" value="Cyanovirin-N"/>
    <property type="match status" value="1"/>
</dbReference>
<comment type="caution">
    <text evidence="3">The sequence shown here is derived from an EMBL/GenBank/DDBJ whole genome shotgun (WGS) entry which is preliminary data.</text>
</comment>
<evidence type="ECO:0000259" key="2">
    <source>
        <dbReference type="Pfam" id="PF08881"/>
    </source>
</evidence>
<dbReference type="HOGENOM" id="CLU_1777359_0_0_1"/>
<gene>
    <name evidence="3" type="ORF">H072_998</name>
</gene>
<keyword evidence="4" id="KW-1185">Reference proteome</keyword>
<dbReference type="Pfam" id="PF08881">
    <property type="entry name" value="CVNH"/>
    <property type="match status" value="1"/>
</dbReference>
<feature type="signal peptide" evidence="1">
    <location>
        <begin position="1"/>
        <end position="17"/>
    </location>
</feature>
<name>S8CBH9_DACHA</name>
<protein>
    <recommendedName>
        <fullName evidence="2">Cyanovirin-N domain-containing protein</fullName>
    </recommendedName>
</protein>